<keyword evidence="11 13" id="KW-0496">Mitochondrion</keyword>
<evidence type="ECO:0000256" key="2">
    <source>
        <dbReference type="ARBA" id="ARBA00004225"/>
    </source>
</evidence>
<evidence type="ECO:0000256" key="9">
    <source>
        <dbReference type="ARBA" id="ARBA00023136"/>
    </source>
</evidence>
<dbReference type="PANTHER" id="PTHR11432:SF3">
    <property type="entry name" value="NADH-UBIQUINONE OXIDOREDUCTASE CHAIN 1"/>
    <property type="match status" value="1"/>
</dbReference>
<keyword evidence="7 12" id="KW-1133">Transmembrane helix</keyword>
<comment type="similarity">
    <text evidence="3 10">Belongs to the complex I subunit 1 family.</text>
</comment>
<dbReference type="GO" id="GO:0003954">
    <property type="term" value="F:NADH dehydrogenase activity"/>
    <property type="evidence" value="ECO:0007669"/>
    <property type="project" value="TreeGrafter"/>
</dbReference>
<name>Q6SKZ3_9CRUS</name>
<dbReference type="GO" id="GO:0009060">
    <property type="term" value="P:aerobic respiration"/>
    <property type="evidence" value="ECO:0007669"/>
    <property type="project" value="TreeGrafter"/>
</dbReference>
<keyword evidence="9 12" id="KW-0472">Membrane</keyword>
<dbReference type="GO" id="GO:0008137">
    <property type="term" value="F:NADH dehydrogenase (ubiquinone) activity"/>
    <property type="evidence" value="ECO:0007669"/>
    <property type="project" value="UniProtKB-EC"/>
</dbReference>
<dbReference type="PANTHER" id="PTHR11432">
    <property type="entry name" value="NADH DEHYDROGENASE SUBUNIT 1"/>
    <property type="match status" value="1"/>
</dbReference>
<dbReference type="GO" id="GO:0005743">
    <property type="term" value="C:mitochondrial inner membrane"/>
    <property type="evidence" value="ECO:0007669"/>
    <property type="project" value="UniProtKB-SubCell"/>
</dbReference>
<comment type="subcellular location">
    <subcellularLocation>
        <location evidence="10">Mitochondrion inner membrane</location>
        <topology evidence="10">Multi-pass membrane protein</topology>
    </subcellularLocation>
    <subcellularLocation>
        <location evidence="2">Mitochondrion membrane</location>
        <topology evidence="2">Multi-pass membrane protein</topology>
    </subcellularLocation>
</comment>
<evidence type="ECO:0000256" key="7">
    <source>
        <dbReference type="ARBA" id="ARBA00022989"/>
    </source>
</evidence>
<feature type="transmembrane region" description="Helical" evidence="12">
    <location>
        <begin position="140"/>
        <end position="161"/>
    </location>
</feature>
<dbReference type="InterPro" id="IPR001694">
    <property type="entry name" value="NADH_UbQ_OxRdtase_su1/FPO"/>
</dbReference>
<feature type="transmembrane region" description="Helical" evidence="12">
    <location>
        <begin position="105"/>
        <end position="128"/>
    </location>
</feature>
<evidence type="ECO:0000256" key="3">
    <source>
        <dbReference type="ARBA" id="ARBA00010535"/>
    </source>
</evidence>
<gene>
    <name evidence="13" type="primary">nad1</name>
</gene>
<dbReference type="HAMAP" id="MF_01350">
    <property type="entry name" value="NDH1_NuoH"/>
    <property type="match status" value="1"/>
</dbReference>
<proteinExistence type="inferred from homology"/>
<dbReference type="EMBL" id="AY456189">
    <property type="protein sequence ID" value="AAS00880.1"/>
    <property type="molecule type" value="Genomic_DNA"/>
</dbReference>
<accession>Q6SKZ3</accession>
<geneLocation type="mitochondrion" evidence="13"/>
<evidence type="ECO:0000256" key="6">
    <source>
        <dbReference type="ARBA" id="ARBA00022692"/>
    </source>
</evidence>
<evidence type="ECO:0000256" key="1">
    <source>
        <dbReference type="ARBA" id="ARBA00003257"/>
    </source>
</evidence>
<evidence type="ECO:0000256" key="12">
    <source>
        <dbReference type="SAM" id="Phobius"/>
    </source>
</evidence>
<dbReference type="PROSITE" id="PS00668">
    <property type="entry name" value="COMPLEX1_ND1_2"/>
    <property type="match status" value="1"/>
</dbReference>
<sequence>MLITLMIFLSNIIIIMCVLVSVAFVTLAERKILGYVQIRKGPNKVGYWGLLQPMADAIKLFTKEQNIPYKSNPVPYYLAPVGMLFLALIIWLVCPYSTNMLNFSLGLLFFMSCTSLSVYTLMAGGWASNSKWAMMGSMRAIAQTISYEVSLAFIILNIAFLTQSYNLNNFNIYQSYTWFVFLLFPLSLIWFTTCLAELNRTPFDLAEGESELVSGFNVEYSSGSFAIIFMAEYASIMFMSMLTSVLFLGSTLSEPSYYLKTTFMIFLFILIRGTLPRMRYDKLMNLAWKKFLPVTLNYLLFMLSLKMFISLF</sequence>
<feature type="transmembrane region" description="Helical" evidence="12">
    <location>
        <begin position="255"/>
        <end position="271"/>
    </location>
</feature>
<dbReference type="PROSITE" id="PS00667">
    <property type="entry name" value="COMPLEX1_ND1_1"/>
    <property type="match status" value="1"/>
</dbReference>
<feature type="transmembrane region" description="Helical" evidence="12">
    <location>
        <begin position="291"/>
        <end position="309"/>
    </location>
</feature>
<dbReference type="Pfam" id="PF00146">
    <property type="entry name" value="NADHdh"/>
    <property type="match status" value="1"/>
</dbReference>
<protein>
    <recommendedName>
        <fullName evidence="4 11">NADH-ubiquinone oxidoreductase chain 1</fullName>
        <ecNumber evidence="11">7.1.1.2</ecNumber>
    </recommendedName>
</protein>
<keyword evidence="13" id="KW-0560">Oxidoreductase</keyword>
<evidence type="ECO:0000256" key="5">
    <source>
        <dbReference type="ARBA" id="ARBA00022448"/>
    </source>
</evidence>
<keyword evidence="10" id="KW-0520">NAD</keyword>
<evidence type="ECO:0000256" key="10">
    <source>
        <dbReference type="RuleBase" id="RU000471"/>
    </source>
</evidence>
<organism evidence="13">
    <name type="scientific">Hutchinsoniella macracantha</name>
    <dbReference type="NCBI Taxonomy" id="84335"/>
    <lineage>
        <taxon>Eukaryota</taxon>
        <taxon>Metazoa</taxon>
        <taxon>Ecdysozoa</taxon>
        <taxon>Arthropoda</taxon>
        <taxon>Crustacea</taxon>
        <taxon>Cephalocarida</taxon>
        <taxon>Brachypoda</taxon>
        <taxon>Hutchinsoniellidae</taxon>
        <taxon>Hutchinsoniella</taxon>
    </lineage>
</organism>
<dbReference type="EC" id="7.1.1.2" evidence="11"/>
<evidence type="ECO:0000256" key="8">
    <source>
        <dbReference type="ARBA" id="ARBA00023075"/>
    </source>
</evidence>
<feature type="transmembrane region" description="Helical" evidence="12">
    <location>
        <begin position="74"/>
        <end position="93"/>
    </location>
</feature>
<comment type="function">
    <text evidence="1">Core subunit of the mitochondrial membrane respiratory chain NADH dehydrogenase (Complex I) that is believed to belong to the minimal assembly required for catalysis. Complex I functions in the transfer of electrons from NADH to the respiratory chain. The immediate electron acceptor for the enzyme is believed to be ubiquinone.</text>
</comment>
<keyword evidence="8 11" id="KW-0830">Ubiquinone</keyword>
<feature type="transmembrane region" description="Helical" evidence="12">
    <location>
        <begin position="176"/>
        <end position="196"/>
    </location>
</feature>
<evidence type="ECO:0000256" key="11">
    <source>
        <dbReference type="RuleBase" id="RU000473"/>
    </source>
</evidence>
<comment type="catalytic activity">
    <reaction evidence="11">
        <text>a ubiquinone + NADH + 5 H(+)(in) = a ubiquinol + NAD(+) + 4 H(+)(out)</text>
        <dbReference type="Rhea" id="RHEA:29091"/>
        <dbReference type="Rhea" id="RHEA-COMP:9565"/>
        <dbReference type="Rhea" id="RHEA-COMP:9566"/>
        <dbReference type="ChEBI" id="CHEBI:15378"/>
        <dbReference type="ChEBI" id="CHEBI:16389"/>
        <dbReference type="ChEBI" id="CHEBI:17976"/>
        <dbReference type="ChEBI" id="CHEBI:57540"/>
        <dbReference type="ChEBI" id="CHEBI:57945"/>
        <dbReference type="EC" id="7.1.1.2"/>
    </reaction>
</comment>
<feature type="transmembrane region" description="Helical" evidence="12">
    <location>
        <begin position="6"/>
        <end position="28"/>
    </location>
</feature>
<keyword evidence="6 10" id="KW-0812">Transmembrane</keyword>
<dbReference type="AlphaFoldDB" id="Q6SKZ3"/>
<evidence type="ECO:0000313" key="13">
    <source>
        <dbReference type="EMBL" id="AAS00880.1"/>
    </source>
</evidence>
<reference evidence="13" key="1">
    <citation type="journal article" date="2004" name="Proc. R. Soc. B">
        <title>Phylogenetic position of the Pentastomida and [pan]crustacean relationships.</title>
        <authorList>
            <person name="Lavrov D.V."/>
            <person name="Brown W.M."/>
            <person name="Boore J.L."/>
        </authorList>
    </citation>
    <scope>NUCLEOTIDE SEQUENCE</scope>
</reference>
<keyword evidence="5" id="KW-0813">Transport</keyword>
<dbReference type="InterPro" id="IPR018086">
    <property type="entry name" value="NADH_UbQ_OxRdtase_su1_CS"/>
</dbReference>
<evidence type="ECO:0000256" key="4">
    <source>
        <dbReference type="ARBA" id="ARBA00021009"/>
    </source>
</evidence>
<feature type="transmembrane region" description="Helical" evidence="12">
    <location>
        <begin position="225"/>
        <end position="249"/>
    </location>
</feature>